<dbReference type="Proteomes" id="UP000887579">
    <property type="component" value="Unplaced"/>
</dbReference>
<protein>
    <submittedName>
        <fullName evidence="2">Uncharacterized protein</fullName>
    </submittedName>
</protein>
<evidence type="ECO:0000313" key="2">
    <source>
        <dbReference type="WBParaSite" id="ES5_v2.g28676.t1"/>
    </source>
</evidence>
<sequence length="91" mass="10273">MYDAYVKADSIKGIYDITAAVAHEVPITLNPATLLDNPSIIRWVSEYSIYYALKTEFSFVQLWKNEENPLDENIGMIHTVAPRTSDAPLVL</sequence>
<reference evidence="2" key="1">
    <citation type="submission" date="2022-11" db="UniProtKB">
        <authorList>
            <consortium name="WormBaseParasite"/>
        </authorList>
    </citation>
    <scope>IDENTIFICATION</scope>
</reference>
<dbReference type="WBParaSite" id="ES5_v2.g28676.t1">
    <property type="protein sequence ID" value="ES5_v2.g28676.t1"/>
    <property type="gene ID" value="ES5_v2.g28676"/>
</dbReference>
<name>A0AC34GGU2_9BILA</name>
<organism evidence="1 2">
    <name type="scientific">Panagrolaimus sp. ES5</name>
    <dbReference type="NCBI Taxonomy" id="591445"/>
    <lineage>
        <taxon>Eukaryota</taxon>
        <taxon>Metazoa</taxon>
        <taxon>Ecdysozoa</taxon>
        <taxon>Nematoda</taxon>
        <taxon>Chromadorea</taxon>
        <taxon>Rhabditida</taxon>
        <taxon>Tylenchina</taxon>
        <taxon>Panagrolaimomorpha</taxon>
        <taxon>Panagrolaimoidea</taxon>
        <taxon>Panagrolaimidae</taxon>
        <taxon>Panagrolaimus</taxon>
    </lineage>
</organism>
<evidence type="ECO:0000313" key="1">
    <source>
        <dbReference type="Proteomes" id="UP000887579"/>
    </source>
</evidence>
<accession>A0AC34GGU2</accession>
<proteinExistence type="predicted"/>